<accession>A0A917LYK0</accession>
<proteinExistence type="predicted"/>
<evidence type="ECO:0000313" key="1">
    <source>
        <dbReference type="EMBL" id="GGG66344.1"/>
    </source>
</evidence>
<dbReference type="EMBL" id="BMGT01000001">
    <property type="protein sequence ID" value="GGG66344.1"/>
    <property type="molecule type" value="Genomic_DNA"/>
</dbReference>
<dbReference type="AlphaFoldDB" id="A0A917LYK0"/>
<reference evidence="1" key="1">
    <citation type="journal article" date="2014" name="Int. J. Syst. Evol. Microbiol.">
        <title>Complete genome sequence of Corynebacterium casei LMG S-19264T (=DSM 44701T), isolated from a smear-ripened cheese.</title>
        <authorList>
            <consortium name="US DOE Joint Genome Institute (JGI-PGF)"/>
            <person name="Walter F."/>
            <person name="Albersmeier A."/>
            <person name="Kalinowski J."/>
            <person name="Ruckert C."/>
        </authorList>
    </citation>
    <scope>NUCLEOTIDE SEQUENCE</scope>
    <source>
        <strain evidence="1">CGMCC 1.12997</strain>
    </source>
</reference>
<evidence type="ECO:0000313" key="2">
    <source>
        <dbReference type="Proteomes" id="UP000647241"/>
    </source>
</evidence>
<reference evidence="1" key="2">
    <citation type="submission" date="2020-09" db="EMBL/GenBank/DDBJ databases">
        <authorList>
            <person name="Sun Q."/>
            <person name="Zhou Y."/>
        </authorList>
    </citation>
    <scope>NUCLEOTIDE SEQUENCE</scope>
    <source>
        <strain evidence="1">CGMCC 1.12997</strain>
    </source>
</reference>
<organism evidence="1 2">
    <name type="scientific">Edaphobacter dinghuensis</name>
    <dbReference type="NCBI Taxonomy" id="1560005"/>
    <lineage>
        <taxon>Bacteria</taxon>
        <taxon>Pseudomonadati</taxon>
        <taxon>Acidobacteriota</taxon>
        <taxon>Terriglobia</taxon>
        <taxon>Terriglobales</taxon>
        <taxon>Acidobacteriaceae</taxon>
        <taxon>Edaphobacter</taxon>
    </lineage>
</organism>
<dbReference type="Proteomes" id="UP000647241">
    <property type="component" value="Unassembled WGS sequence"/>
</dbReference>
<gene>
    <name evidence="1" type="ORF">GCM10011585_05230</name>
</gene>
<protein>
    <submittedName>
        <fullName evidence="1">Uncharacterized protein</fullName>
    </submittedName>
</protein>
<comment type="caution">
    <text evidence="1">The sequence shown here is derived from an EMBL/GenBank/DDBJ whole genome shotgun (WGS) entry which is preliminary data.</text>
</comment>
<name>A0A917LYK0_9BACT</name>
<sequence length="485" mass="53274">MPVKPCDAPNYWCTWAVQNYMYGHGLRSLDATLLEGDAGAQLARAAMTEKNVLGDAGWAKTFYPKVRGDLYLMLDDGWESGGMATFEVATAKFPSFTGDATERLRGLNHAVKTTGWRSAALWCRNPPDGDSGRRLEKLSDAAGIPYWKIDIGDPNFEMVQMRDEMRLPLRFEHVHGESAVNGDWHKDGRFGVQPWGSRRMVILRNTDVYRTYDVTSILSLPTTLDRLAEMLKGTQGHPEVKALLNVEDEVYVAAAMGCTMGVMRHPLTGLRPGDDADLFFNGPRQAKRRMDEVVRAVRWQRIAAPFSPGIGTVAIDDEILTDSWRFAKGQSWESDLIGAEVRQGAPARMARGMALPEVKAKGERPFAFATRFPNGAVAVAAQERTRVGEAWYMPECEVTLPVADAPGPYGVFGNFKSLTMVFEAPLHGKRVLAQDLAGDEAVDITGDVQVRGKVLHLPGEVLRRVGLRSATAGDLSSPGLVIALV</sequence>
<keyword evidence="2" id="KW-1185">Reference proteome</keyword>